<dbReference type="InterPro" id="IPR036770">
    <property type="entry name" value="Ankyrin_rpt-contain_sf"/>
</dbReference>
<dbReference type="EMBL" id="MLAK01000689">
    <property type="protein sequence ID" value="OHT07703.1"/>
    <property type="molecule type" value="Genomic_DNA"/>
</dbReference>
<evidence type="ECO:0000313" key="2">
    <source>
        <dbReference type="Proteomes" id="UP000179807"/>
    </source>
</evidence>
<dbReference type="RefSeq" id="XP_068360839.1">
    <property type="nucleotide sequence ID" value="XM_068503528.1"/>
</dbReference>
<dbReference type="SUPFAM" id="SSF48403">
    <property type="entry name" value="Ankyrin repeat"/>
    <property type="match status" value="1"/>
</dbReference>
<dbReference type="OrthoDB" id="10672530at2759"/>
<keyword evidence="2" id="KW-1185">Reference proteome</keyword>
<dbReference type="Proteomes" id="UP000179807">
    <property type="component" value="Unassembled WGS sequence"/>
</dbReference>
<dbReference type="VEuPathDB" id="TrichDB:TRFO_24054"/>
<organism evidence="1 2">
    <name type="scientific">Tritrichomonas foetus</name>
    <dbReference type="NCBI Taxonomy" id="1144522"/>
    <lineage>
        <taxon>Eukaryota</taxon>
        <taxon>Metamonada</taxon>
        <taxon>Parabasalia</taxon>
        <taxon>Tritrichomonadida</taxon>
        <taxon>Tritrichomonadidae</taxon>
        <taxon>Tritrichomonas</taxon>
    </lineage>
</organism>
<dbReference type="GeneID" id="94838232"/>
<dbReference type="AlphaFoldDB" id="A0A1J4K8H1"/>
<evidence type="ECO:0000313" key="1">
    <source>
        <dbReference type="EMBL" id="OHT07703.1"/>
    </source>
</evidence>
<protein>
    <recommendedName>
        <fullName evidence="3">DUF3447 domain-containing protein</fullName>
    </recommendedName>
</protein>
<name>A0A1J4K8H1_9EUKA</name>
<sequence length="466" mass="56648">MELNGISKLRKDLKILQNLQRKMISILSWNESPISTSNQIKDLFNFFEEISISQHFSHYEAFLRIFVHLSIYFDFQKTKEEEIISQRQEIFFIVLKELIVNHSLKTSFDQLTLFLIFEQNKHFLLFLFEEELFDISFLIQKITSLYDKNLFIFFIPEIKKLKPEFYDILKEKFYLTEDDINTFYKLSNEKSQEESSTIKQEQDQHQEKENTFEIQRKIHSEEEIAKIIRTDDIHHFIDFISKIEFFDLNCKIEPSFLENNLDINNLDINTYMNKGISLIEYSMAFGSINIFRYLLKNKAQYSEESLKYCIIGNHYEILHHLEEESKFEFDEKIYHKSIEYYHPEFIEYFSNSNILNEKKVLTISLIIKIFHETTNIEILFELFFNKEISEFSTYEEYRYFSSLSNDFISTFDINNIFFTLLESRQFPFYFLYRFFLRQPNIDINLKTKIFHFQFIIIFFFSNGIFN</sequence>
<comment type="caution">
    <text evidence="1">The sequence shown here is derived from an EMBL/GenBank/DDBJ whole genome shotgun (WGS) entry which is preliminary data.</text>
</comment>
<reference evidence="1" key="1">
    <citation type="submission" date="2016-10" db="EMBL/GenBank/DDBJ databases">
        <authorList>
            <person name="Benchimol M."/>
            <person name="Almeida L.G."/>
            <person name="Vasconcelos A.T."/>
            <person name="Perreira-Neves A."/>
            <person name="Rosa I.A."/>
            <person name="Tasca T."/>
            <person name="Bogo M.R."/>
            <person name="de Souza W."/>
        </authorList>
    </citation>
    <scope>NUCLEOTIDE SEQUENCE [LARGE SCALE GENOMIC DNA]</scope>
    <source>
        <strain evidence="1">K</strain>
    </source>
</reference>
<evidence type="ECO:0008006" key="3">
    <source>
        <dbReference type="Google" id="ProtNLM"/>
    </source>
</evidence>
<gene>
    <name evidence="1" type="ORF">TRFO_24054</name>
</gene>
<proteinExistence type="predicted"/>
<accession>A0A1J4K8H1</accession>